<evidence type="ECO:0000259" key="1">
    <source>
        <dbReference type="Pfam" id="PF00248"/>
    </source>
</evidence>
<accession>A0A1X2FFI5</accession>
<dbReference type="SUPFAM" id="SSF51430">
    <property type="entry name" value="NAD(P)-linked oxidoreductase"/>
    <property type="match status" value="1"/>
</dbReference>
<organism evidence="2 3">
    <name type="scientific">Mycolicibacterium wolinskyi</name>
    <dbReference type="NCBI Taxonomy" id="59750"/>
    <lineage>
        <taxon>Bacteria</taxon>
        <taxon>Bacillati</taxon>
        <taxon>Actinomycetota</taxon>
        <taxon>Actinomycetes</taxon>
        <taxon>Mycobacteriales</taxon>
        <taxon>Mycobacteriaceae</taxon>
        <taxon>Mycolicibacterium</taxon>
    </lineage>
</organism>
<evidence type="ECO:0000313" key="3">
    <source>
        <dbReference type="Proteomes" id="UP000193964"/>
    </source>
</evidence>
<dbReference type="Proteomes" id="UP000193964">
    <property type="component" value="Unassembled WGS sequence"/>
</dbReference>
<feature type="domain" description="NADP-dependent oxidoreductase" evidence="1">
    <location>
        <begin position="3"/>
        <end position="65"/>
    </location>
</feature>
<dbReference type="RefSeq" id="WP_085143566.1">
    <property type="nucleotide sequence ID" value="NZ_LQQA01000008.1"/>
</dbReference>
<dbReference type="Pfam" id="PF00248">
    <property type="entry name" value="Aldo_ket_red"/>
    <property type="match status" value="1"/>
</dbReference>
<evidence type="ECO:0000313" key="2">
    <source>
        <dbReference type="EMBL" id="ORX17200.1"/>
    </source>
</evidence>
<comment type="caution">
    <text evidence="2">The sequence shown here is derived from an EMBL/GenBank/DDBJ whole genome shotgun (WGS) entry which is preliminary data.</text>
</comment>
<proteinExistence type="predicted"/>
<dbReference type="AlphaFoldDB" id="A0A1X2FFI5"/>
<gene>
    <name evidence="2" type="ORF">AWC31_17885</name>
</gene>
<sequence length="113" mass="12236">MEQLIALADAAGLSMPHMAMAFAISHPGVSSAILGARTMEQLEDLLSGLDVVLTDDVLDRIDEIVPPGSDVGTLDQAYVPPAMQLTELRRRSLNNRCAIDRPDGRQDSCRFSN</sequence>
<protein>
    <recommendedName>
        <fullName evidence="1">NADP-dependent oxidoreductase domain-containing protein</fullName>
    </recommendedName>
</protein>
<dbReference type="InterPro" id="IPR036812">
    <property type="entry name" value="NAD(P)_OxRdtase_dom_sf"/>
</dbReference>
<dbReference type="EMBL" id="LQQA01000008">
    <property type="protein sequence ID" value="ORX17200.1"/>
    <property type="molecule type" value="Genomic_DNA"/>
</dbReference>
<dbReference type="OrthoDB" id="5180322at2"/>
<reference evidence="2 3" key="1">
    <citation type="submission" date="2016-01" db="EMBL/GenBank/DDBJ databases">
        <title>The new phylogeny of the genus Mycobacterium.</title>
        <authorList>
            <person name="Tarcisio F."/>
            <person name="Conor M."/>
            <person name="Antonella G."/>
            <person name="Elisabetta G."/>
            <person name="Giulia F.S."/>
            <person name="Sara T."/>
            <person name="Anna F."/>
            <person name="Clotilde B."/>
            <person name="Roberto B."/>
            <person name="Veronica D.S."/>
            <person name="Fabio R."/>
            <person name="Monica P."/>
            <person name="Olivier J."/>
            <person name="Enrico T."/>
            <person name="Nicola S."/>
        </authorList>
    </citation>
    <scope>NUCLEOTIDE SEQUENCE [LARGE SCALE GENOMIC DNA]</scope>
    <source>
        <strain evidence="2 3">ATCC 700010</strain>
    </source>
</reference>
<dbReference type="InterPro" id="IPR023210">
    <property type="entry name" value="NADP_OxRdtase_dom"/>
</dbReference>
<dbReference type="Gene3D" id="3.20.20.100">
    <property type="entry name" value="NADP-dependent oxidoreductase domain"/>
    <property type="match status" value="1"/>
</dbReference>
<name>A0A1X2FFI5_9MYCO</name>